<protein>
    <submittedName>
        <fullName evidence="2">Putative transposase</fullName>
    </submittedName>
</protein>
<sequence>MYPAIDKRGNTLDFMLSERRDEAAATAFFAKAIGKNGWPDKVVIDKSGSKTVGLFNMNGLLVMYGWCWSIAVRRTKYLNRGTAG</sequence>
<evidence type="ECO:0000313" key="3">
    <source>
        <dbReference type="Proteomes" id="UP000182466"/>
    </source>
</evidence>
<dbReference type="Pfam" id="PF13610">
    <property type="entry name" value="DDE_Tnp_IS240"/>
    <property type="match status" value="1"/>
</dbReference>
<accession>A0A1I7BF95</accession>
<dbReference type="EMBL" id="FPAW01000010">
    <property type="protein sequence ID" value="SFT85850.1"/>
    <property type="molecule type" value="Genomic_DNA"/>
</dbReference>
<feature type="domain" description="DDE" evidence="1">
    <location>
        <begin position="1"/>
        <end position="49"/>
    </location>
</feature>
<dbReference type="Proteomes" id="UP000182466">
    <property type="component" value="Unassembled WGS sequence"/>
</dbReference>
<evidence type="ECO:0000313" key="2">
    <source>
        <dbReference type="EMBL" id="SFT85850.1"/>
    </source>
</evidence>
<name>A0A1I7BF95_9RHOB</name>
<keyword evidence="3" id="KW-1185">Reference proteome</keyword>
<evidence type="ECO:0000259" key="1">
    <source>
        <dbReference type="Pfam" id="PF13610"/>
    </source>
</evidence>
<reference evidence="2 3" key="1">
    <citation type="submission" date="2016-10" db="EMBL/GenBank/DDBJ databases">
        <authorList>
            <person name="de Groot N.N."/>
        </authorList>
    </citation>
    <scope>NUCLEOTIDE SEQUENCE [LARGE SCALE GENOMIC DNA]</scope>
    <source>
        <strain evidence="2 3">CGMCC 1.10959</strain>
    </source>
</reference>
<organism evidence="2 3">
    <name type="scientific">Sedimentitalea nanhaiensis</name>
    <dbReference type="NCBI Taxonomy" id="999627"/>
    <lineage>
        <taxon>Bacteria</taxon>
        <taxon>Pseudomonadati</taxon>
        <taxon>Pseudomonadota</taxon>
        <taxon>Alphaproteobacteria</taxon>
        <taxon>Rhodobacterales</taxon>
        <taxon>Paracoccaceae</taxon>
        <taxon>Sedimentitalea</taxon>
    </lineage>
</organism>
<dbReference type="AlphaFoldDB" id="A0A1I7BF95"/>
<gene>
    <name evidence="2" type="ORF">SAMN05216236_1101</name>
</gene>
<proteinExistence type="predicted"/>
<dbReference type="InterPro" id="IPR032874">
    <property type="entry name" value="DDE_dom"/>
</dbReference>